<evidence type="ECO:0000313" key="2">
    <source>
        <dbReference type="Proteomes" id="UP000276834"/>
    </source>
</evidence>
<dbReference type="PANTHER" id="PTHR36686">
    <property type="entry name" value="SYNAPTONEMAL COMPLEX CENTRAL ELEMENT PROTEIN 3"/>
    <property type="match status" value="1"/>
</dbReference>
<dbReference type="GO" id="GO:0007130">
    <property type="term" value="P:synaptonemal complex assembly"/>
    <property type="evidence" value="ECO:0007669"/>
    <property type="project" value="InterPro"/>
</dbReference>
<dbReference type="GO" id="GO:0007283">
    <property type="term" value="P:spermatogenesis"/>
    <property type="evidence" value="ECO:0007669"/>
    <property type="project" value="InterPro"/>
</dbReference>
<dbReference type="OrthoDB" id="9944849at2759"/>
<evidence type="ECO:0008006" key="3">
    <source>
        <dbReference type="Google" id="ProtNLM"/>
    </source>
</evidence>
<dbReference type="PANTHER" id="PTHR36686:SF1">
    <property type="entry name" value="SYNAPTONEMAL COMPLEX CENTRAL ELEMENT PROTEIN 3"/>
    <property type="match status" value="1"/>
</dbReference>
<sequence length="132" mass="15074">MVWDSAGARARQGLRAKAAARFTSVLPPCVKRHVEHPASEMAESESQEENYCNGGKMVENFNVDIEELLDEMEKLTVRAAWMAYDYVAIQTNPGPYNAMQQLEDAFLMCKEQMEKKWQEVLLESRGEGQKKE</sequence>
<reference evidence="1 2" key="1">
    <citation type="journal article" date="2018" name="Proc. R. Soc. B">
        <title>A non-coding region near Follistatin controls head colour polymorphism in the Gouldian finch.</title>
        <authorList>
            <person name="Toomey M.B."/>
            <person name="Marques C.I."/>
            <person name="Andrade P."/>
            <person name="Araujo P.M."/>
            <person name="Sabatino S."/>
            <person name="Gazda M.A."/>
            <person name="Afonso S."/>
            <person name="Lopes R.J."/>
            <person name="Corbo J.C."/>
            <person name="Carneiro M."/>
        </authorList>
    </citation>
    <scope>NUCLEOTIDE SEQUENCE [LARGE SCALE GENOMIC DNA]</scope>
    <source>
        <strain evidence="1">Red01</strain>
        <tissue evidence="1">Muscle</tissue>
    </source>
</reference>
<comment type="caution">
    <text evidence="1">The sequence shown here is derived from an EMBL/GenBank/DDBJ whole genome shotgun (WGS) entry which is preliminary data.</text>
</comment>
<protein>
    <recommendedName>
        <fullName evidence="3">Synaptonemal complex central element protein 3</fullName>
    </recommendedName>
</protein>
<dbReference type="GO" id="GO:0007131">
    <property type="term" value="P:reciprocal meiotic recombination"/>
    <property type="evidence" value="ECO:0007669"/>
    <property type="project" value="InterPro"/>
</dbReference>
<organism evidence="1 2">
    <name type="scientific">Chloebia gouldiae</name>
    <name type="common">Gouldian finch</name>
    <name type="synonym">Erythrura gouldiae</name>
    <dbReference type="NCBI Taxonomy" id="44316"/>
    <lineage>
        <taxon>Eukaryota</taxon>
        <taxon>Metazoa</taxon>
        <taxon>Chordata</taxon>
        <taxon>Craniata</taxon>
        <taxon>Vertebrata</taxon>
        <taxon>Euteleostomi</taxon>
        <taxon>Archelosauria</taxon>
        <taxon>Archosauria</taxon>
        <taxon>Dinosauria</taxon>
        <taxon>Saurischia</taxon>
        <taxon>Theropoda</taxon>
        <taxon>Coelurosauria</taxon>
        <taxon>Aves</taxon>
        <taxon>Neognathae</taxon>
        <taxon>Neoaves</taxon>
        <taxon>Telluraves</taxon>
        <taxon>Australaves</taxon>
        <taxon>Passeriformes</taxon>
        <taxon>Passeroidea</taxon>
        <taxon>Passeridae</taxon>
        <taxon>Chloebia</taxon>
    </lineage>
</organism>
<accession>A0A3L8RXN9</accession>
<dbReference type="AlphaFoldDB" id="A0A3L8RXN9"/>
<dbReference type="GO" id="GO:0000801">
    <property type="term" value="C:central element"/>
    <property type="evidence" value="ECO:0007669"/>
    <property type="project" value="TreeGrafter"/>
</dbReference>
<gene>
    <name evidence="1" type="ORF">DV515_00014764</name>
</gene>
<name>A0A3L8RXN9_CHLGU</name>
<keyword evidence="2" id="KW-1185">Reference proteome</keyword>
<proteinExistence type="predicted"/>
<dbReference type="EMBL" id="QUSF01000140">
    <property type="protein sequence ID" value="RLV89664.1"/>
    <property type="molecule type" value="Genomic_DNA"/>
</dbReference>
<evidence type="ECO:0000313" key="1">
    <source>
        <dbReference type="EMBL" id="RLV89664.1"/>
    </source>
</evidence>
<dbReference type="Proteomes" id="UP000276834">
    <property type="component" value="Unassembled WGS sequence"/>
</dbReference>
<dbReference type="InterPro" id="IPR028145">
    <property type="entry name" value="Synaptonemal_3"/>
</dbReference>
<dbReference type="Pfam" id="PF15191">
    <property type="entry name" value="Synaptonemal_3"/>
    <property type="match status" value="1"/>
</dbReference>